<dbReference type="STRING" id="211114.SAMN04489726_6380"/>
<organism evidence="2 3">
    <name type="scientific">Allokutzneria albata</name>
    <name type="common">Kibdelosporangium albatum</name>
    <dbReference type="NCBI Taxonomy" id="211114"/>
    <lineage>
        <taxon>Bacteria</taxon>
        <taxon>Bacillati</taxon>
        <taxon>Actinomycetota</taxon>
        <taxon>Actinomycetes</taxon>
        <taxon>Pseudonocardiales</taxon>
        <taxon>Pseudonocardiaceae</taxon>
        <taxon>Allokutzneria</taxon>
    </lineage>
</organism>
<feature type="transmembrane region" description="Helical" evidence="1">
    <location>
        <begin position="21"/>
        <end position="42"/>
    </location>
</feature>
<gene>
    <name evidence="2" type="ORF">SAMN04489726_6380</name>
</gene>
<keyword evidence="1" id="KW-0812">Transmembrane</keyword>
<evidence type="ECO:0000313" key="3">
    <source>
        <dbReference type="Proteomes" id="UP000183376"/>
    </source>
</evidence>
<feature type="transmembrane region" description="Helical" evidence="1">
    <location>
        <begin position="93"/>
        <end position="113"/>
    </location>
</feature>
<sequence length="211" mass="22538">MKQKNNPLDNPAEPAAAIVRVLLALVALGLIVSIASAVFGSGSFHPFTADRLCEESGSVTQRELAIEGLRPGTAALATEIRFCAGPVTVWQRVLWGVANLLGTVVQLGLLVFAHRLATAVRDSGLHTALTARRLRVLGWLLAAGCVTASVIESAASAAFLATVLDPGRYNVVWYMNWEFPLWPVILGCVLLSLARIIRIGSELEKDLEGTV</sequence>
<proteinExistence type="predicted"/>
<keyword evidence="3" id="KW-1185">Reference proteome</keyword>
<feature type="transmembrane region" description="Helical" evidence="1">
    <location>
        <begin position="134"/>
        <end position="159"/>
    </location>
</feature>
<protein>
    <recommendedName>
        <fullName evidence="4">DUF2975 domain-containing protein</fullName>
    </recommendedName>
</protein>
<keyword evidence="1" id="KW-0472">Membrane</keyword>
<dbReference type="eggNOG" id="ENOG503398X">
    <property type="taxonomic scope" value="Bacteria"/>
</dbReference>
<evidence type="ECO:0000313" key="2">
    <source>
        <dbReference type="EMBL" id="SDN38817.1"/>
    </source>
</evidence>
<dbReference type="AlphaFoldDB" id="A0A1H0AZD0"/>
<accession>A0A1H0AZD0</accession>
<dbReference type="RefSeq" id="WP_030427066.1">
    <property type="nucleotide sequence ID" value="NZ_JOEF01000001.1"/>
</dbReference>
<dbReference type="Proteomes" id="UP000183376">
    <property type="component" value="Chromosome I"/>
</dbReference>
<evidence type="ECO:0008006" key="4">
    <source>
        <dbReference type="Google" id="ProtNLM"/>
    </source>
</evidence>
<dbReference type="InterPro" id="IPR021354">
    <property type="entry name" value="DUF2975"/>
</dbReference>
<evidence type="ECO:0000256" key="1">
    <source>
        <dbReference type="SAM" id="Phobius"/>
    </source>
</evidence>
<feature type="transmembrane region" description="Helical" evidence="1">
    <location>
        <begin position="179"/>
        <end position="197"/>
    </location>
</feature>
<dbReference type="EMBL" id="LT629701">
    <property type="protein sequence ID" value="SDN38817.1"/>
    <property type="molecule type" value="Genomic_DNA"/>
</dbReference>
<reference evidence="2 3" key="1">
    <citation type="submission" date="2016-10" db="EMBL/GenBank/DDBJ databases">
        <authorList>
            <person name="de Groot N.N."/>
        </authorList>
    </citation>
    <scope>NUCLEOTIDE SEQUENCE [LARGE SCALE GENOMIC DNA]</scope>
    <source>
        <strain evidence="2 3">DSM 44149</strain>
    </source>
</reference>
<name>A0A1H0AZD0_ALLAB</name>
<dbReference type="Pfam" id="PF11188">
    <property type="entry name" value="DUF2975"/>
    <property type="match status" value="1"/>
</dbReference>
<keyword evidence="1" id="KW-1133">Transmembrane helix</keyword>